<dbReference type="AlphaFoldDB" id="A0A2I1M6E8"/>
<dbReference type="PANTHER" id="PTHR43649">
    <property type="entry name" value="ARABINOSE-BINDING PROTEIN-RELATED"/>
    <property type="match status" value="1"/>
</dbReference>
<gene>
    <name evidence="2" type="ORF">CYJ34_07745</name>
</gene>
<dbReference type="SUPFAM" id="SSF53850">
    <property type="entry name" value="Periplasmic binding protein-like II"/>
    <property type="match status" value="1"/>
</dbReference>
<reference evidence="2 3" key="1">
    <citation type="submission" date="2017-12" db="EMBL/GenBank/DDBJ databases">
        <title>Phylogenetic diversity of female urinary microbiome.</title>
        <authorList>
            <person name="Thomas-White K."/>
            <person name="Wolfe A.J."/>
        </authorList>
    </citation>
    <scope>NUCLEOTIDE SEQUENCE [LARGE SCALE GENOMIC DNA]</scope>
    <source>
        <strain evidence="2 3">UMB0119</strain>
    </source>
</reference>
<dbReference type="PROSITE" id="PS51257">
    <property type="entry name" value="PROKAR_LIPOPROTEIN"/>
    <property type="match status" value="1"/>
</dbReference>
<dbReference type="InterPro" id="IPR050490">
    <property type="entry name" value="Bact_solute-bd_prot1"/>
</dbReference>
<organism evidence="2 3">
    <name type="scientific">Anaerococcus octavius</name>
    <dbReference type="NCBI Taxonomy" id="54007"/>
    <lineage>
        <taxon>Bacteria</taxon>
        <taxon>Bacillati</taxon>
        <taxon>Bacillota</taxon>
        <taxon>Tissierellia</taxon>
        <taxon>Tissierellales</taxon>
        <taxon>Peptoniphilaceae</taxon>
        <taxon>Anaerococcus</taxon>
    </lineage>
</organism>
<dbReference type="Gene3D" id="3.40.190.10">
    <property type="entry name" value="Periplasmic binding protein-like II"/>
    <property type="match status" value="1"/>
</dbReference>
<evidence type="ECO:0000313" key="2">
    <source>
        <dbReference type="EMBL" id="PKZ15685.1"/>
    </source>
</evidence>
<comment type="caution">
    <text evidence="2">The sequence shown here is derived from an EMBL/GenBank/DDBJ whole genome shotgun (WGS) entry which is preliminary data.</text>
</comment>
<proteinExistence type="predicted"/>
<sequence length="397" mass="44561">MKTFDLKRKFALILALALGVTGCGNNSENKDADSGEKETTSSEKADDLTTSDSGDIPTLTYFNIGEEPVNHQEVVDATNEYLDSLDAGYHINTVFYDWGDYQQKLQLAVNSGEDWDLAFTSSWAGPYKTLADQNAFLDLTDYLDNELKGAKELIDDRMIEGTKINGPLYALPAAYPGVVAANQFVWNKEYVEKYDIPYQDIQNTTQLEEYLKEVKDNEDQVEYPFNVASDFLLARENPAFEVEKGIGVKEENGKLVAYNLYKDPDFKAEIDQMKKLYDDGLINPDAPQIQADEAKGAYEASLVGEYEGEPGSQAIWSTEEEPKVASIIGESIIVDNEKATGKLVGINSQSEYKDQALDFVERMFTDKKLQDLLSYGIEGVDYELKDESLEQKMKYTM</sequence>
<keyword evidence="3" id="KW-1185">Reference proteome</keyword>
<dbReference type="RefSeq" id="WP_101540703.1">
    <property type="nucleotide sequence ID" value="NZ_PKGS01000006.1"/>
</dbReference>
<name>A0A2I1M6E8_9FIRM</name>
<feature type="region of interest" description="Disordered" evidence="1">
    <location>
        <begin position="25"/>
        <end position="53"/>
    </location>
</feature>
<accession>A0A2I1M6E8</accession>
<feature type="compositionally biased region" description="Basic and acidic residues" evidence="1">
    <location>
        <begin position="28"/>
        <end position="47"/>
    </location>
</feature>
<dbReference type="Proteomes" id="UP000234335">
    <property type="component" value="Unassembled WGS sequence"/>
</dbReference>
<dbReference type="PANTHER" id="PTHR43649:SF17">
    <property type="entry name" value="ABC TRANSPORTER SOLUTE BINDING PROTEIN-SUGAR TRANSPORT"/>
    <property type="match status" value="1"/>
</dbReference>
<dbReference type="EMBL" id="PKGS01000006">
    <property type="protein sequence ID" value="PKZ15685.1"/>
    <property type="molecule type" value="Genomic_DNA"/>
</dbReference>
<dbReference type="InterPro" id="IPR006059">
    <property type="entry name" value="SBP"/>
</dbReference>
<dbReference type="Pfam" id="PF13416">
    <property type="entry name" value="SBP_bac_8"/>
    <property type="match status" value="1"/>
</dbReference>
<evidence type="ECO:0000256" key="1">
    <source>
        <dbReference type="SAM" id="MobiDB-lite"/>
    </source>
</evidence>
<evidence type="ECO:0000313" key="3">
    <source>
        <dbReference type="Proteomes" id="UP000234335"/>
    </source>
</evidence>
<protein>
    <submittedName>
        <fullName evidence="2">ABC transporter substrate-binding protein</fullName>
    </submittedName>
</protein>